<proteinExistence type="predicted"/>
<reference evidence="1" key="1">
    <citation type="journal article" date="2015" name="Nature">
        <title>Complex archaea that bridge the gap between prokaryotes and eukaryotes.</title>
        <authorList>
            <person name="Spang A."/>
            <person name="Saw J.H."/>
            <person name="Jorgensen S.L."/>
            <person name="Zaremba-Niedzwiedzka K."/>
            <person name="Martijn J."/>
            <person name="Lind A.E."/>
            <person name="van Eijk R."/>
            <person name="Schleper C."/>
            <person name="Guy L."/>
            <person name="Ettema T.J."/>
        </authorList>
    </citation>
    <scope>NUCLEOTIDE SEQUENCE</scope>
</reference>
<protein>
    <submittedName>
        <fullName evidence="1">Uncharacterized protein</fullName>
    </submittedName>
</protein>
<sequence length="158" mass="18143">MARAMRFLEGWNPVVVIFASVKFRGRRDMTADGTYDFFLPLNLELLKCLPKPVVEAYAAMEKPGGQIEASFDHRIEHRTLEFRVAPDGSIQHTFHNVNLGKFYLEKVTKGTGSDISLHFSFELPLDDESGRFFRENFPHQIWLSVSATQPELIPQEKE</sequence>
<comment type="caution">
    <text evidence="1">The sequence shown here is derived from an EMBL/GenBank/DDBJ whole genome shotgun (WGS) entry which is preliminary data.</text>
</comment>
<dbReference type="EMBL" id="LAZR01003921">
    <property type="protein sequence ID" value="KKN13438.1"/>
    <property type="molecule type" value="Genomic_DNA"/>
</dbReference>
<evidence type="ECO:0000313" key="1">
    <source>
        <dbReference type="EMBL" id="KKN13438.1"/>
    </source>
</evidence>
<gene>
    <name evidence="1" type="ORF">LCGC14_1006320</name>
</gene>
<accession>A0A0F9R7N7</accession>
<name>A0A0F9R7N7_9ZZZZ</name>
<dbReference type="AlphaFoldDB" id="A0A0F9R7N7"/>
<organism evidence="1">
    <name type="scientific">marine sediment metagenome</name>
    <dbReference type="NCBI Taxonomy" id="412755"/>
    <lineage>
        <taxon>unclassified sequences</taxon>
        <taxon>metagenomes</taxon>
        <taxon>ecological metagenomes</taxon>
    </lineage>
</organism>